<gene>
    <name evidence="3" type="ORF">GTK07_04805</name>
</gene>
<dbReference type="PANTHER" id="PTHR46401:SF2">
    <property type="entry name" value="GLYCOSYLTRANSFERASE WBBK-RELATED"/>
    <property type="match status" value="1"/>
</dbReference>
<dbReference type="PANTHER" id="PTHR46401">
    <property type="entry name" value="GLYCOSYLTRANSFERASE WBBK-RELATED"/>
    <property type="match status" value="1"/>
</dbReference>
<protein>
    <submittedName>
        <fullName evidence="3">Glycosyltransferase</fullName>
    </submittedName>
</protein>
<reference evidence="3 4" key="1">
    <citation type="submission" date="2020-01" db="EMBL/GenBank/DDBJ databases">
        <title>Muricauda sediminis sp.nov. 40Bstr401.</title>
        <authorList>
            <person name="Xue Z."/>
            <person name="Zhu S."/>
            <person name="Ren N."/>
            <person name="Chen T."/>
            <person name="Chen X."/>
            <person name="Chen J."/>
            <person name="Yang J."/>
        </authorList>
    </citation>
    <scope>NUCLEOTIDE SEQUENCE [LARGE SCALE GENOMIC DNA]</scope>
    <source>
        <strain evidence="3 4">40Bstr401</strain>
    </source>
</reference>
<keyword evidence="1 3" id="KW-0808">Transferase</keyword>
<sequence length="377" mass="43858">MNNKTILHLNSYYIDNHLYSQLYSKLDASVKQKVYIPIKLNRNPENVIDYHQTELVFDKIIKPAHKFNYFGKINHLYKELVAKGLPKGVDYVHAHNLFTDGALANKLHKSHKLPYVVAVRTTDINLQYKYMYHRRPGINRVLLNAEKIIFISPIYRDKLFAMMPKSLADTLAAKSVIIPNGIHDNWLKNRFVERDFSNSSQIKLLYVGQIMNRKNIKALLDAVDLLNKREGKTYSLTVIGGDNPYEPEYYQEFLQKVEEHEWLHYKGKIKDTSKLIEEYRSCDIFTMPSKQELFGLVYIEALSQGLPIIYSKGEGIDGFFEEFPVGLAVDPDNQESIADGIDKVANTQFKNLNQVIDRFDWNKIVVEYLKLYNTDHE</sequence>
<evidence type="ECO:0000256" key="1">
    <source>
        <dbReference type="ARBA" id="ARBA00022679"/>
    </source>
</evidence>
<dbReference type="CDD" id="cd03801">
    <property type="entry name" value="GT4_PimA-like"/>
    <property type="match status" value="1"/>
</dbReference>
<dbReference type="EMBL" id="JAAAMI010000002">
    <property type="protein sequence ID" value="NDV42638.1"/>
    <property type="molecule type" value="Genomic_DNA"/>
</dbReference>
<keyword evidence="4" id="KW-1185">Reference proteome</keyword>
<dbReference type="InterPro" id="IPR001296">
    <property type="entry name" value="Glyco_trans_1"/>
</dbReference>
<organism evidence="3 4">
    <name type="scientific">Flagellimonas sediminis</name>
    <dbReference type="NCBI Taxonomy" id="2696468"/>
    <lineage>
        <taxon>Bacteria</taxon>
        <taxon>Pseudomonadati</taxon>
        <taxon>Bacteroidota</taxon>
        <taxon>Flavobacteriia</taxon>
        <taxon>Flavobacteriales</taxon>
        <taxon>Flavobacteriaceae</taxon>
        <taxon>Flagellimonas</taxon>
    </lineage>
</organism>
<dbReference type="GO" id="GO:0016757">
    <property type="term" value="F:glycosyltransferase activity"/>
    <property type="evidence" value="ECO:0007669"/>
    <property type="project" value="InterPro"/>
</dbReference>
<evidence type="ECO:0000313" key="4">
    <source>
        <dbReference type="Proteomes" id="UP000468707"/>
    </source>
</evidence>
<proteinExistence type="predicted"/>
<name>A0A6I5KXA4_9FLAO</name>
<dbReference type="Pfam" id="PF00534">
    <property type="entry name" value="Glycos_transf_1"/>
    <property type="match status" value="1"/>
</dbReference>
<accession>A0A6I5KXA4</accession>
<evidence type="ECO:0000313" key="3">
    <source>
        <dbReference type="EMBL" id="NDV42638.1"/>
    </source>
</evidence>
<dbReference type="AlphaFoldDB" id="A0A6I5KXA4"/>
<dbReference type="Proteomes" id="UP000468707">
    <property type="component" value="Unassembled WGS sequence"/>
</dbReference>
<dbReference type="SUPFAM" id="SSF53756">
    <property type="entry name" value="UDP-Glycosyltransferase/glycogen phosphorylase"/>
    <property type="match status" value="1"/>
</dbReference>
<evidence type="ECO:0000259" key="2">
    <source>
        <dbReference type="Pfam" id="PF00534"/>
    </source>
</evidence>
<dbReference type="Gene3D" id="3.40.50.2000">
    <property type="entry name" value="Glycogen Phosphorylase B"/>
    <property type="match status" value="2"/>
</dbReference>
<dbReference type="RefSeq" id="WP_163633609.1">
    <property type="nucleotide sequence ID" value="NZ_JAAAMI010000002.1"/>
</dbReference>
<feature type="domain" description="Glycosyl transferase family 1" evidence="2">
    <location>
        <begin position="197"/>
        <end position="350"/>
    </location>
</feature>
<comment type="caution">
    <text evidence="3">The sequence shown here is derived from an EMBL/GenBank/DDBJ whole genome shotgun (WGS) entry which is preliminary data.</text>
</comment>